<dbReference type="GO" id="GO:0046872">
    <property type="term" value="F:metal ion binding"/>
    <property type="evidence" value="ECO:0007669"/>
    <property type="project" value="UniProtKB-KW"/>
</dbReference>
<evidence type="ECO:0000256" key="9">
    <source>
        <dbReference type="PROSITE-ProRule" id="PRU00076"/>
    </source>
</evidence>
<reference evidence="13 14" key="1">
    <citation type="submission" date="2019-07" db="EMBL/GenBank/DDBJ databases">
        <title>Draft genome assembly of a fouling barnacle, Amphibalanus amphitrite (Darwin, 1854): The first reference genome for Thecostraca.</title>
        <authorList>
            <person name="Kim W."/>
        </authorList>
    </citation>
    <scope>NUCLEOTIDE SEQUENCE [LARGE SCALE GENOMIC DNA]</scope>
    <source>
        <strain evidence="13">SNU_AA5</strain>
        <tissue evidence="13">Soma without cirri and trophi</tissue>
    </source>
</reference>
<dbReference type="AlphaFoldDB" id="A0A6A4USS9"/>
<dbReference type="PROSITE" id="PS50026">
    <property type="entry name" value="EGF_3"/>
    <property type="match status" value="1"/>
</dbReference>
<dbReference type="OrthoDB" id="6364809at2759"/>
<comment type="cofactor">
    <cofactor evidence="1">
        <name>Zn(2+)</name>
        <dbReference type="ChEBI" id="CHEBI:29105"/>
    </cofactor>
</comment>
<evidence type="ECO:0000256" key="1">
    <source>
        <dbReference type="ARBA" id="ARBA00001947"/>
    </source>
</evidence>
<dbReference type="PANTHER" id="PTHR10127:SF850">
    <property type="entry name" value="METALLOENDOPEPTIDASE"/>
    <property type="match status" value="1"/>
</dbReference>
<keyword evidence="5" id="KW-0378">Hydrolase</keyword>
<dbReference type="SUPFAM" id="SSF49854">
    <property type="entry name" value="Spermadhesin, CUB domain"/>
    <property type="match status" value="1"/>
</dbReference>
<evidence type="ECO:0000313" key="14">
    <source>
        <dbReference type="Proteomes" id="UP000440578"/>
    </source>
</evidence>
<comment type="caution">
    <text evidence="13">The sequence shown here is derived from an EMBL/GenBank/DDBJ whole genome shotgun (WGS) entry which is preliminary data.</text>
</comment>
<dbReference type="Gene3D" id="2.60.120.290">
    <property type="entry name" value="Spermadhesin, CUB domain"/>
    <property type="match status" value="1"/>
</dbReference>
<accession>A0A6A4USS9</accession>
<dbReference type="CDD" id="cd00054">
    <property type="entry name" value="EGF_CA"/>
    <property type="match status" value="1"/>
</dbReference>
<dbReference type="InterPro" id="IPR024079">
    <property type="entry name" value="MetalloPept_cat_dom_sf"/>
</dbReference>
<keyword evidence="2 9" id="KW-0245">EGF-like domain</keyword>
<keyword evidence="8 9" id="KW-1015">Disulfide bond</keyword>
<dbReference type="PROSITE" id="PS01180">
    <property type="entry name" value="CUB"/>
    <property type="match status" value="1"/>
</dbReference>
<dbReference type="InterPro" id="IPR035914">
    <property type="entry name" value="Sperma_CUB_dom_sf"/>
</dbReference>
<comment type="caution">
    <text evidence="9">Lacks conserved residue(s) required for the propagation of feature annotation.</text>
</comment>
<evidence type="ECO:0000256" key="2">
    <source>
        <dbReference type="ARBA" id="ARBA00022536"/>
    </source>
</evidence>
<dbReference type="Gene3D" id="3.40.390.10">
    <property type="entry name" value="Collagenase (Catalytic Domain)"/>
    <property type="match status" value="1"/>
</dbReference>
<feature type="domain" description="Peptidase M12A" evidence="12">
    <location>
        <begin position="1"/>
        <end position="48"/>
    </location>
</feature>
<dbReference type="SMART" id="SM00042">
    <property type="entry name" value="CUB"/>
    <property type="match status" value="1"/>
</dbReference>
<keyword evidence="14" id="KW-1185">Reference proteome</keyword>
<evidence type="ECO:0000313" key="13">
    <source>
        <dbReference type="EMBL" id="KAF0286727.1"/>
    </source>
</evidence>
<dbReference type="PROSITE" id="PS51864">
    <property type="entry name" value="ASTACIN"/>
    <property type="match status" value="1"/>
</dbReference>
<dbReference type="GO" id="GO:0004222">
    <property type="term" value="F:metalloendopeptidase activity"/>
    <property type="evidence" value="ECO:0007669"/>
    <property type="project" value="InterPro"/>
</dbReference>
<dbReference type="InterPro" id="IPR001506">
    <property type="entry name" value="Peptidase_M12A"/>
</dbReference>
<dbReference type="PROSITE" id="PS00022">
    <property type="entry name" value="EGF_1"/>
    <property type="match status" value="1"/>
</dbReference>
<evidence type="ECO:0000256" key="4">
    <source>
        <dbReference type="ARBA" id="ARBA00022723"/>
    </source>
</evidence>
<dbReference type="GO" id="GO:0006508">
    <property type="term" value="P:proteolysis"/>
    <property type="evidence" value="ECO:0007669"/>
    <property type="project" value="UniProtKB-KW"/>
</dbReference>
<gene>
    <name evidence="13" type="primary">BP10_8</name>
    <name evidence="13" type="ORF">FJT64_014796</name>
</gene>
<dbReference type="Proteomes" id="UP000440578">
    <property type="component" value="Unassembled WGS sequence"/>
</dbReference>
<feature type="disulfide bond" evidence="9">
    <location>
        <begin position="47"/>
        <end position="57"/>
    </location>
</feature>
<keyword evidence="4" id="KW-0479">Metal-binding</keyword>
<dbReference type="CDD" id="cd00041">
    <property type="entry name" value="CUB"/>
    <property type="match status" value="1"/>
</dbReference>
<evidence type="ECO:0000256" key="3">
    <source>
        <dbReference type="ARBA" id="ARBA00022670"/>
    </source>
</evidence>
<evidence type="ECO:0000256" key="8">
    <source>
        <dbReference type="ARBA" id="ARBA00023157"/>
    </source>
</evidence>
<dbReference type="PANTHER" id="PTHR10127">
    <property type="entry name" value="DISCOIDIN, CUB, EGF, LAMININ , AND ZINC METALLOPROTEASE DOMAIN CONTAINING"/>
    <property type="match status" value="1"/>
</dbReference>
<feature type="domain" description="CUB" evidence="10">
    <location>
        <begin position="92"/>
        <end position="209"/>
    </location>
</feature>
<evidence type="ECO:0000259" key="11">
    <source>
        <dbReference type="PROSITE" id="PS50026"/>
    </source>
</evidence>
<keyword evidence="3 13" id="KW-0645">Protease</keyword>
<feature type="domain" description="EGF-like" evidence="11">
    <location>
        <begin position="43"/>
        <end position="81"/>
    </location>
</feature>
<dbReference type="InterPro" id="IPR000742">
    <property type="entry name" value="EGF"/>
</dbReference>
<sequence>MHYGGFQFTNNSFPTLVTNDIAQAGLIGNRDGLSHRDKHLANLMYMCDASCSSPPTCANGGYVDSSCTCVCPPGTSGATCQTVTGTYYEAPCGDQSITTAGTITSPNYPSIYPPGQHCVWIVTAPAGMQVRIDFGAFGILYRSGGKCPFDWVTVHTDSDSIPDYVNCDEELQNQSITSSGDRLALEFHSYGYGNYPYYQKGFTASVTFV</sequence>
<feature type="disulfide bond" evidence="9">
    <location>
        <begin position="71"/>
        <end position="80"/>
    </location>
</feature>
<evidence type="ECO:0000256" key="7">
    <source>
        <dbReference type="ARBA" id="ARBA00023049"/>
    </source>
</evidence>
<keyword evidence="6" id="KW-0862">Zinc</keyword>
<proteinExistence type="predicted"/>
<keyword evidence="7" id="KW-0482">Metalloprotease</keyword>
<organism evidence="13 14">
    <name type="scientific">Amphibalanus amphitrite</name>
    <name type="common">Striped barnacle</name>
    <name type="synonym">Balanus amphitrite</name>
    <dbReference type="NCBI Taxonomy" id="1232801"/>
    <lineage>
        <taxon>Eukaryota</taxon>
        <taxon>Metazoa</taxon>
        <taxon>Ecdysozoa</taxon>
        <taxon>Arthropoda</taxon>
        <taxon>Crustacea</taxon>
        <taxon>Multicrustacea</taxon>
        <taxon>Cirripedia</taxon>
        <taxon>Thoracica</taxon>
        <taxon>Thoracicalcarea</taxon>
        <taxon>Balanomorpha</taxon>
        <taxon>Balanoidea</taxon>
        <taxon>Balanidae</taxon>
        <taxon>Amphibalaninae</taxon>
        <taxon>Amphibalanus</taxon>
    </lineage>
</organism>
<evidence type="ECO:0000259" key="10">
    <source>
        <dbReference type="PROSITE" id="PS01180"/>
    </source>
</evidence>
<protein>
    <submittedName>
        <fullName evidence="13">Blastula protease 10</fullName>
    </submittedName>
</protein>
<evidence type="ECO:0000256" key="5">
    <source>
        <dbReference type="ARBA" id="ARBA00022801"/>
    </source>
</evidence>
<dbReference type="Pfam" id="PF00431">
    <property type="entry name" value="CUB"/>
    <property type="match status" value="1"/>
</dbReference>
<dbReference type="InterPro" id="IPR000859">
    <property type="entry name" value="CUB_dom"/>
</dbReference>
<evidence type="ECO:0000259" key="12">
    <source>
        <dbReference type="PROSITE" id="PS51864"/>
    </source>
</evidence>
<evidence type="ECO:0000256" key="6">
    <source>
        <dbReference type="ARBA" id="ARBA00022833"/>
    </source>
</evidence>
<dbReference type="EMBL" id="VIIS01002232">
    <property type="protein sequence ID" value="KAF0286727.1"/>
    <property type="molecule type" value="Genomic_DNA"/>
</dbReference>
<name>A0A6A4USS9_AMPAM</name>